<reference evidence="6" key="2">
    <citation type="submission" date="2025-04" db="UniProtKB">
        <authorList>
            <consortium name="RefSeq"/>
        </authorList>
    </citation>
    <scope>IDENTIFICATION</scope>
    <source>
        <strain evidence="6">USDA-PBARC FA_bdor</strain>
        <tissue evidence="6">Whole organism</tissue>
    </source>
</reference>
<dbReference type="AlphaFoldDB" id="A0A0C9PU60"/>
<dbReference type="PRINTS" id="PR01415">
    <property type="entry name" value="ANKYRIN"/>
</dbReference>
<dbReference type="Pfam" id="PF00023">
    <property type="entry name" value="Ank"/>
    <property type="match status" value="1"/>
</dbReference>
<dbReference type="EMBL" id="GBYB01004878">
    <property type="protein sequence ID" value="JAG74645.1"/>
    <property type="molecule type" value="Transcribed_RNA"/>
</dbReference>
<dbReference type="GeneID" id="105273424"/>
<accession>A0A9R1UBB2</accession>
<reference evidence="4" key="1">
    <citation type="submission" date="2015-01" db="EMBL/GenBank/DDBJ databases">
        <title>Transcriptome Assembly of Fopius arisanus.</title>
        <authorList>
            <person name="Geib S."/>
        </authorList>
    </citation>
    <scope>NUCLEOTIDE SEQUENCE</scope>
</reference>
<dbReference type="InterPro" id="IPR002110">
    <property type="entry name" value="Ankyrin_rpt"/>
</dbReference>
<dbReference type="PROSITE" id="PS50088">
    <property type="entry name" value="ANK_REPEAT"/>
    <property type="match status" value="2"/>
</dbReference>
<dbReference type="Gene3D" id="1.25.40.20">
    <property type="entry name" value="Ankyrin repeat-containing domain"/>
    <property type="match status" value="1"/>
</dbReference>
<dbReference type="InterPro" id="IPR036770">
    <property type="entry name" value="Ankyrin_rpt-contain_sf"/>
</dbReference>
<dbReference type="PANTHER" id="PTHR24171:SF9">
    <property type="entry name" value="ANKYRIN REPEAT DOMAIN-CONTAINING PROTEIN 39"/>
    <property type="match status" value="1"/>
</dbReference>
<dbReference type="KEGG" id="fas:105273424"/>
<dbReference type="SUPFAM" id="SSF48403">
    <property type="entry name" value="Ankyrin repeat"/>
    <property type="match status" value="1"/>
</dbReference>
<protein>
    <submittedName>
        <fullName evidence="4">ANKRD39_2 protein</fullName>
    </submittedName>
    <submittedName>
        <fullName evidence="6">Ankyrin repeat domain-containing protein 39 isoform X1</fullName>
    </submittedName>
</protein>
<dbReference type="OrthoDB" id="6344789at2759"/>
<keyword evidence="5" id="KW-1185">Reference proteome</keyword>
<keyword evidence="2 3" id="KW-0040">ANK repeat</keyword>
<dbReference type="RefSeq" id="XP_011314153.1">
    <property type="nucleotide sequence ID" value="XM_011315851.1"/>
</dbReference>
<organism evidence="4">
    <name type="scientific">Fopius arisanus</name>
    <dbReference type="NCBI Taxonomy" id="64838"/>
    <lineage>
        <taxon>Eukaryota</taxon>
        <taxon>Metazoa</taxon>
        <taxon>Ecdysozoa</taxon>
        <taxon>Arthropoda</taxon>
        <taxon>Hexapoda</taxon>
        <taxon>Insecta</taxon>
        <taxon>Pterygota</taxon>
        <taxon>Neoptera</taxon>
        <taxon>Endopterygota</taxon>
        <taxon>Hymenoptera</taxon>
        <taxon>Apocrita</taxon>
        <taxon>Ichneumonoidea</taxon>
        <taxon>Braconidae</taxon>
        <taxon>Opiinae</taxon>
        <taxon>Fopius</taxon>
    </lineage>
</organism>
<name>A0A0C9PU60_9HYME</name>
<evidence type="ECO:0000256" key="1">
    <source>
        <dbReference type="ARBA" id="ARBA00022737"/>
    </source>
</evidence>
<evidence type="ECO:0000256" key="2">
    <source>
        <dbReference type="ARBA" id="ARBA00023043"/>
    </source>
</evidence>
<gene>
    <name evidence="4" type="primary">ANKRD39_2</name>
    <name evidence="6" type="synonym">LOC105273424</name>
    <name evidence="4" type="ORF">g.48565</name>
</gene>
<keyword evidence="1" id="KW-0677">Repeat</keyword>
<accession>A0A0C9PU60</accession>
<feature type="repeat" description="ANK" evidence="3">
    <location>
        <begin position="94"/>
        <end position="126"/>
    </location>
</feature>
<evidence type="ECO:0000256" key="3">
    <source>
        <dbReference type="PROSITE-ProRule" id="PRU00023"/>
    </source>
</evidence>
<proteinExistence type="predicted"/>
<evidence type="ECO:0000313" key="5">
    <source>
        <dbReference type="Proteomes" id="UP000694866"/>
    </source>
</evidence>
<dbReference type="Proteomes" id="UP000694866">
    <property type="component" value="Unplaced"/>
</dbReference>
<dbReference type="SMART" id="SM00248">
    <property type="entry name" value="ANK"/>
    <property type="match status" value="4"/>
</dbReference>
<sequence>MEHQGHDHDGCCKSSGSSVCQSLPEMDFQRGIWHAAQTDDMSRVVELLQKGTSPAEEDSAGYTALHYAARSGNFQVCKILLDYGANVNTMTRCGRATALHRAATQGNDEIIQLFLNFRADVNIQDSDGYTPLHRAALSGSTSTWELLAPRTNQDLVDNKGRTALDLLRKNSS</sequence>
<dbReference type="PANTHER" id="PTHR24171">
    <property type="entry name" value="ANKYRIN REPEAT DOMAIN-CONTAINING PROTEIN 39-RELATED"/>
    <property type="match status" value="1"/>
</dbReference>
<feature type="repeat" description="ANK" evidence="3">
    <location>
        <begin position="60"/>
        <end position="92"/>
    </location>
</feature>
<dbReference type="Pfam" id="PF12796">
    <property type="entry name" value="Ank_2"/>
    <property type="match status" value="1"/>
</dbReference>
<dbReference type="PROSITE" id="PS50297">
    <property type="entry name" value="ANK_REP_REGION"/>
    <property type="match status" value="2"/>
</dbReference>
<evidence type="ECO:0000313" key="6">
    <source>
        <dbReference type="RefSeq" id="XP_011314153.1"/>
    </source>
</evidence>
<evidence type="ECO:0000313" key="4">
    <source>
        <dbReference type="EMBL" id="JAG74645.1"/>
    </source>
</evidence>